<dbReference type="WBParaSite" id="EN70_3230">
    <property type="protein sequence ID" value="EN70_3230"/>
    <property type="gene ID" value="EN70_3230"/>
</dbReference>
<name>A0A1I7VJK4_LOALO</name>
<reference evidence="1" key="1">
    <citation type="submission" date="2012-04" db="EMBL/GenBank/DDBJ databases">
        <title>The Genome Sequence of Loa loa.</title>
        <authorList>
            <consortium name="The Broad Institute Genome Sequencing Platform"/>
            <consortium name="Broad Institute Genome Sequencing Center for Infectious Disease"/>
            <person name="Nutman T.B."/>
            <person name="Fink D.L."/>
            <person name="Russ C."/>
            <person name="Young S."/>
            <person name="Zeng Q."/>
            <person name="Gargeya S."/>
            <person name="Alvarado L."/>
            <person name="Berlin A."/>
            <person name="Chapman S.B."/>
            <person name="Chen Z."/>
            <person name="Freedman E."/>
            <person name="Gellesch M."/>
            <person name="Goldberg J."/>
            <person name="Griggs A."/>
            <person name="Gujja S."/>
            <person name="Heilman E.R."/>
            <person name="Heiman D."/>
            <person name="Howarth C."/>
            <person name="Mehta T."/>
            <person name="Neiman D."/>
            <person name="Pearson M."/>
            <person name="Roberts A."/>
            <person name="Saif S."/>
            <person name="Shea T."/>
            <person name="Shenoy N."/>
            <person name="Sisk P."/>
            <person name="Stolte C."/>
            <person name="Sykes S."/>
            <person name="White J."/>
            <person name="Yandava C."/>
            <person name="Haas B."/>
            <person name="Henn M.R."/>
            <person name="Nusbaum C."/>
            <person name="Birren B."/>
        </authorList>
    </citation>
    <scope>NUCLEOTIDE SEQUENCE [LARGE SCALE GENOMIC DNA]</scope>
</reference>
<dbReference type="AlphaFoldDB" id="A0A1I7VJK4"/>
<evidence type="ECO:0000313" key="2">
    <source>
        <dbReference type="WBParaSite" id="EN70_3230"/>
    </source>
</evidence>
<sequence>MYRACTECVVGCALGVHGIRTEYARSCVRYVYWICTGLYWVCSEYVLDVYE</sequence>
<evidence type="ECO:0000313" key="1">
    <source>
        <dbReference type="Proteomes" id="UP000095285"/>
    </source>
</evidence>
<organism evidence="1 2">
    <name type="scientific">Loa loa</name>
    <name type="common">Eye worm</name>
    <name type="synonym">Filaria loa</name>
    <dbReference type="NCBI Taxonomy" id="7209"/>
    <lineage>
        <taxon>Eukaryota</taxon>
        <taxon>Metazoa</taxon>
        <taxon>Ecdysozoa</taxon>
        <taxon>Nematoda</taxon>
        <taxon>Chromadorea</taxon>
        <taxon>Rhabditida</taxon>
        <taxon>Spirurina</taxon>
        <taxon>Spiruromorpha</taxon>
        <taxon>Filarioidea</taxon>
        <taxon>Onchocercidae</taxon>
        <taxon>Loa</taxon>
    </lineage>
</organism>
<keyword evidence="1" id="KW-1185">Reference proteome</keyword>
<proteinExistence type="predicted"/>
<dbReference type="Proteomes" id="UP000095285">
    <property type="component" value="Unassembled WGS sequence"/>
</dbReference>
<reference evidence="2" key="2">
    <citation type="submission" date="2016-11" db="UniProtKB">
        <authorList>
            <consortium name="WormBaseParasite"/>
        </authorList>
    </citation>
    <scope>IDENTIFICATION</scope>
</reference>
<accession>A0A1I7VJK4</accession>
<protein>
    <submittedName>
        <fullName evidence="2">Uncharacterized protein</fullName>
    </submittedName>
</protein>